<keyword evidence="1" id="KW-1133">Transmembrane helix</keyword>
<evidence type="ECO:0000256" key="1">
    <source>
        <dbReference type="SAM" id="Phobius"/>
    </source>
</evidence>
<proteinExistence type="predicted"/>
<evidence type="ECO:0000313" key="2">
    <source>
        <dbReference type="EMBL" id="EXY73858.1"/>
    </source>
</evidence>
<reference evidence="2 3" key="1">
    <citation type="submission" date="2014-02" db="EMBL/GenBank/DDBJ databases">
        <authorList>
            <person name="Sears C."/>
            <person name="Carroll K."/>
            <person name="Sack B.R."/>
            <person name="Qadri F."/>
            <person name="Myers L.L."/>
            <person name="Chung G.-T."/>
            <person name="Escheverria P."/>
            <person name="Fraser C.M."/>
            <person name="Sadzewicz L."/>
            <person name="Shefchek K.A."/>
            <person name="Tallon L."/>
            <person name="Das S.P."/>
            <person name="Daugherty S."/>
            <person name="Mongodin E.F."/>
        </authorList>
    </citation>
    <scope>NUCLEOTIDE SEQUENCE [LARGE SCALE GENOMIC DNA]</scope>
    <source>
        <strain evidence="3">3988T(B)14</strain>
    </source>
</reference>
<dbReference type="Proteomes" id="UP000020529">
    <property type="component" value="Unassembled WGS sequence"/>
</dbReference>
<evidence type="ECO:0000313" key="3">
    <source>
        <dbReference type="Proteomes" id="UP000020529"/>
    </source>
</evidence>
<accession>A0A015UIV4</accession>
<dbReference type="EMBL" id="JGCY01000337">
    <property type="protein sequence ID" value="EXY73858.1"/>
    <property type="molecule type" value="Genomic_DNA"/>
</dbReference>
<comment type="caution">
    <text evidence="2">The sequence shown here is derived from an EMBL/GenBank/DDBJ whole genome shotgun (WGS) entry which is preliminary data.</text>
</comment>
<feature type="transmembrane region" description="Helical" evidence="1">
    <location>
        <begin position="12"/>
        <end position="35"/>
    </location>
</feature>
<protein>
    <submittedName>
        <fullName evidence="2">Putative membrane protein</fullName>
    </submittedName>
</protein>
<keyword evidence="1" id="KW-0812">Transmembrane</keyword>
<name>A0A015UIV4_BACFG</name>
<sequence length="44" mass="5069">MLHTVNVRKNIRNAVCFYILFSSNFVIGPLSLSLAHRGCRIFEM</sequence>
<keyword evidence="1" id="KW-0472">Membrane</keyword>
<organism evidence="2 3">
    <name type="scientific">Bacteroides fragilis str. 3988T(B)14</name>
    <dbReference type="NCBI Taxonomy" id="1339315"/>
    <lineage>
        <taxon>Bacteria</taxon>
        <taxon>Pseudomonadati</taxon>
        <taxon>Bacteroidota</taxon>
        <taxon>Bacteroidia</taxon>
        <taxon>Bacteroidales</taxon>
        <taxon>Bacteroidaceae</taxon>
        <taxon>Bacteroides</taxon>
    </lineage>
</organism>
<dbReference type="AlphaFoldDB" id="A0A015UIV4"/>
<gene>
    <name evidence="2" type="ORF">M124_2365</name>
</gene>